<dbReference type="InterPro" id="IPR008927">
    <property type="entry name" value="6-PGluconate_DH-like_C_sf"/>
</dbReference>
<dbReference type="InterPro" id="IPR036291">
    <property type="entry name" value="NAD(P)-bd_dom_sf"/>
</dbReference>
<dbReference type="GO" id="GO:0016491">
    <property type="term" value="F:oxidoreductase activity"/>
    <property type="evidence" value="ECO:0007669"/>
    <property type="project" value="UniProtKB-KW"/>
</dbReference>
<protein>
    <submittedName>
        <fullName evidence="7">NAD(P)-dependent oxidoreductase</fullName>
    </submittedName>
</protein>
<reference evidence="7" key="1">
    <citation type="submission" date="2020-11" db="EMBL/GenBank/DDBJ databases">
        <title>Whole-genome analyses of Nonomuraea sp. K274.</title>
        <authorList>
            <person name="Veyisoglu A."/>
        </authorList>
    </citation>
    <scope>NUCLEOTIDE SEQUENCE</scope>
    <source>
        <strain evidence="7">K274</strain>
    </source>
</reference>
<accession>A0A931A4U2</accession>
<evidence type="ECO:0000256" key="4">
    <source>
        <dbReference type="PIRSR" id="PIRSR000103-1"/>
    </source>
</evidence>
<evidence type="ECO:0000256" key="3">
    <source>
        <dbReference type="ARBA" id="ARBA00023027"/>
    </source>
</evidence>
<dbReference type="InterPro" id="IPR015815">
    <property type="entry name" value="HIBADH-related"/>
</dbReference>
<feature type="domain" description="6-phosphogluconate dehydrogenase NADP-binding" evidence="5">
    <location>
        <begin position="5"/>
        <end position="161"/>
    </location>
</feature>
<dbReference type="InterPro" id="IPR051265">
    <property type="entry name" value="HIBADH-related_NP60_sf"/>
</dbReference>
<name>A0A931A4U2_9ACTN</name>
<dbReference type="GO" id="GO:0051287">
    <property type="term" value="F:NAD binding"/>
    <property type="evidence" value="ECO:0007669"/>
    <property type="project" value="InterPro"/>
</dbReference>
<evidence type="ECO:0000313" key="7">
    <source>
        <dbReference type="EMBL" id="MBF8185040.1"/>
    </source>
</evidence>
<comment type="similarity">
    <text evidence="1">Belongs to the HIBADH-related family.</text>
</comment>
<dbReference type="PIRSF" id="PIRSF000103">
    <property type="entry name" value="HIBADH"/>
    <property type="match status" value="1"/>
</dbReference>
<dbReference type="SUPFAM" id="SSF51735">
    <property type="entry name" value="NAD(P)-binding Rossmann-fold domains"/>
    <property type="match status" value="1"/>
</dbReference>
<dbReference type="RefSeq" id="WP_195894022.1">
    <property type="nucleotide sequence ID" value="NZ_JADOGI010000008.1"/>
</dbReference>
<evidence type="ECO:0000256" key="2">
    <source>
        <dbReference type="ARBA" id="ARBA00023002"/>
    </source>
</evidence>
<sequence>MAQSVTLIGAGKMGAAMARRWGGAGRDVVVWNRTPETAQALAGPRIRAERDLVAAVRGARVVVSILTDGNAVRSVLVDHGGIAAMEAGSTLVDLSTIDVGSSRAVAGAAAERGVAYVRGAVSGTPGVVAAGNAALLLSGPPEALDAARDVLDDVTPKHAVVGAEEESRVVKLATNLMLAVTVEALAEATVLAESCGVSREVLLDALGNTVIASPFLAYKSEALAARDYQATFTTAGMVKDLKLAVCQGAANGVPMPITTGALGQFRETTAAGYGDDDFLSVFRLQQLRSNVAVDSYEPR</sequence>
<comment type="caution">
    <text evidence="7">The sequence shown here is derived from an EMBL/GenBank/DDBJ whole genome shotgun (WGS) entry which is preliminary data.</text>
</comment>
<organism evidence="7 8">
    <name type="scientific">Nonomuraea cypriaca</name>
    <dbReference type="NCBI Taxonomy" id="1187855"/>
    <lineage>
        <taxon>Bacteria</taxon>
        <taxon>Bacillati</taxon>
        <taxon>Actinomycetota</taxon>
        <taxon>Actinomycetes</taxon>
        <taxon>Streptosporangiales</taxon>
        <taxon>Streptosporangiaceae</taxon>
        <taxon>Nonomuraea</taxon>
    </lineage>
</organism>
<dbReference type="Pfam" id="PF14833">
    <property type="entry name" value="NAD_binding_11"/>
    <property type="match status" value="1"/>
</dbReference>
<dbReference type="PANTHER" id="PTHR43580:SF2">
    <property type="entry name" value="CYTOKINE-LIKE NUCLEAR FACTOR N-PAC"/>
    <property type="match status" value="1"/>
</dbReference>
<keyword evidence="8" id="KW-1185">Reference proteome</keyword>
<evidence type="ECO:0000259" key="5">
    <source>
        <dbReference type="Pfam" id="PF03446"/>
    </source>
</evidence>
<keyword evidence="3" id="KW-0520">NAD</keyword>
<dbReference type="GO" id="GO:0050661">
    <property type="term" value="F:NADP binding"/>
    <property type="evidence" value="ECO:0007669"/>
    <property type="project" value="InterPro"/>
</dbReference>
<dbReference type="InterPro" id="IPR029154">
    <property type="entry name" value="HIBADH-like_NADP-bd"/>
</dbReference>
<dbReference type="Gene3D" id="3.40.50.720">
    <property type="entry name" value="NAD(P)-binding Rossmann-like Domain"/>
    <property type="match status" value="1"/>
</dbReference>
<feature type="domain" description="3-hydroxyisobutyrate dehydrogenase-like NAD-binding" evidence="6">
    <location>
        <begin position="168"/>
        <end position="284"/>
    </location>
</feature>
<dbReference type="Pfam" id="PF03446">
    <property type="entry name" value="NAD_binding_2"/>
    <property type="match status" value="1"/>
</dbReference>
<dbReference type="InterPro" id="IPR013328">
    <property type="entry name" value="6PGD_dom2"/>
</dbReference>
<dbReference type="Gene3D" id="1.10.1040.10">
    <property type="entry name" value="N-(1-d-carboxylethyl)-l-norvaline Dehydrogenase, domain 2"/>
    <property type="match status" value="1"/>
</dbReference>
<dbReference type="InterPro" id="IPR006115">
    <property type="entry name" value="6PGDH_NADP-bd"/>
</dbReference>
<evidence type="ECO:0000259" key="6">
    <source>
        <dbReference type="Pfam" id="PF14833"/>
    </source>
</evidence>
<dbReference type="AlphaFoldDB" id="A0A931A4U2"/>
<evidence type="ECO:0000313" key="8">
    <source>
        <dbReference type="Proteomes" id="UP000605361"/>
    </source>
</evidence>
<dbReference type="PANTHER" id="PTHR43580">
    <property type="entry name" value="OXIDOREDUCTASE GLYR1-RELATED"/>
    <property type="match status" value="1"/>
</dbReference>
<dbReference type="Proteomes" id="UP000605361">
    <property type="component" value="Unassembled WGS sequence"/>
</dbReference>
<proteinExistence type="inferred from homology"/>
<feature type="active site" evidence="4">
    <location>
        <position position="171"/>
    </location>
</feature>
<dbReference type="EMBL" id="JADOGI010000008">
    <property type="protein sequence ID" value="MBF8185040.1"/>
    <property type="molecule type" value="Genomic_DNA"/>
</dbReference>
<keyword evidence="2" id="KW-0560">Oxidoreductase</keyword>
<dbReference type="SUPFAM" id="SSF48179">
    <property type="entry name" value="6-phosphogluconate dehydrogenase C-terminal domain-like"/>
    <property type="match status" value="1"/>
</dbReference>
<gene>
    <name evidence="7" type="ORF">ITP53_04660</name>
</gene>
<evidence type="ECO:0000256" key="1">
    <source>
        <dbReference type="ARBA" id="ARBA00009080"/>
    </source>
</evidence>